<keyword evidence="4" id="KW-0804">Transcription</keyword>
<evidence type="ECO:0000256" key="1">
    <source>
        <dbReference type="ARBA" id="ARBA00022491"/>
    </source>
</evidence>
<evidence type="ECO:0000313" key="8">
    <source>
        <dbReference type="Proteomes" id="UP000813420"/>
    </source>
</evidence>
<name>A0A9D3AKP7_9FIRM</name>
<reference evidence="7" key="2">
    <citation type="submission" date="2021-09" db="EMBL/GenBank/DDBJ databases">
        <authorList>
            <person name="Gilroy R."/>
        </authorList>
    </citation>
    <scope>NUCLEOTIDE SEQUENCE</scope>
    <source>
        <strain evidence="7">USAMLcec4-12693</strain>
    </source>
</reference>
<evidence type="ECO:0000256" key="4">
    <source>
        <dbReference type="ARBA" id="ARBA00023163"/>
    </source>
</evidence>
<dbReference type="Pfam" id="PF13411">
    <property type="entry name" value="MerR_1"/>
    <property type="match status" value="1"/>
</dbReference>
<evidence type="ECO:0000256" key="2">
    <source>
        <dbReference type="ARBA" id="ARBA00023015"/>
    </source>
</evidence>
<dbReference type="GO" id="GO:0003677">
    <property type="term" value="F:DNA binding"/>
    <property type="evidence" value="ECO:0007669"/>
    <property type="project" value="UniProtKB-KW"/>
</dbReference>
<dbReference type="InterPro" id="IPR009061">
    <property type="entry name" value="DNA-bd_dom_put_sf"/>
</dbReference>
<comment type="caution">
    <text evidence="7">The sequence shown here is derived from an EMBL/GenBank/DDBJ whole genome shotgun (WGS) entry which is preliminary data.</text>
</comment>
<evidence type="ECO:0000256" key="5">
    <source>
        <dbReference type="SAM" id="Coils"/>
    </source>
</evidence>
<dbReference type="Gene3D" id="1.10.1660.10">
    <property type="match status" value="1"/>
</dbReference>
<keyword evidence="3" id="KW-0238">DNA-binding</keyword>
<protein>
    <submittedName>
        <fullName evidence="7">MerR family transcriptional regulator</fullName>
    </submittedName>
</protein>
<feature type="coiled-coil region" evidence="5">
    <location>
        <begin position="79"/>
        <end position="116"/>
    </location>
</feature>
<keyword evidence="5" id="KW-0175">Coiled coil</keyword>
<dbReference type="InterPro" id="IPR047057">
    <property type="entry name" value="MerR_fam"/>
</dbReference>
<dbReference type="SUPFAM" id="SSF46955">
    <property type="entry name" value="Putative DNA-binding domain"/>
    <property type="match status" value="1"/>
</dbReference>
<reference evidence="7" key="1">
    <citation type="journal article" date="2021" name="PeerJ">
        <title>Extensive microbial diversity within the chicken gut microbiome revealed by metagenomics and culture.</title>
        <authorList>
            <person name="Gilroy R."/>
            <person name="Ravi A."/>
            <person name="Getino M."/>
            <person name="Pursley I."/>
            <person name="Horton D.L."/>
            <person name="Alikhan N.F."/>
            <person name="Baker D."/>
            <person name="Gharbi K."/>
            <person name="Hall N."/>
            <person name="Watson M."/>
            <person name="Adriaenssens E.M."/>
            <person name="Foster-Nyarko E."/>
            <person name="Jarju S."/>
            <person name="Secka A."/>
            <person name="Antonio M."/>
            <person name="Oren A."/>
            <person name="Chaudhuri R.R."/>
            <person name="La Ragione R."/>
            <person name="Hildebrand F."/>
            <person name="Pallen M.J."/>
        </authorList>
    </citation>
    <scope>NUCLEOTIDE SEQUENCE</scope>
    <source>
        <strain evidence="7">USAMLcec4-12693</strain>
    </source>
</reference>
<dbReference type="Gene3D" id="3.20.80.10">
    <property type="entry name" value="Regulatory factor, effector binding domain"/>
    <property type="match status" value="1"/>
</dbReference>
<evidence type="ECO:0000256" key="3">
    <source>
        <dbReference type="ARBA" id="ARBA00023125"/>
    </source>
</evidence>
<dbReference type="PANTHER" id="PTHR30204">
    <property type="entry name" value="REDOX-CYCLING DRUG-SENSING TRANSCRIPTIONAL ACTIVATOR SOXR"/>
    <property type="match status" value="1"/>
</dbReference>
<dbReference type="InterPro" id="IPR000551">
    <property type="entry name" value="MerR-type_HTH_dom"/>
</dbReference>
<accession>A0A9D3AKP7</accession>
<dbReference type="GO" id="GO:0003700">
    <property type="term" value="F:DNA-binding transcription factor activity"/>
    <property type="evidence" value="ECO:0007669"/>
    <property type="project" value="InterPro"/>
</dbReference>
<dbReference type="SMART" id="SM00422">
    <property type="entry name" value="HTH_MERR"/>
    <property type="match status" value="1"/>
</dbReference>
<dbReference type="InterPro" id="IPR011256">
    <property type="entry name" value="Reg_factor_effector_dom_sf"/>
</dbReference>
<dbReference type="EMBL" id="DYXE01000095">
    <property type="protein sequence ID" value="HJH51016.1"/>
    <property type="molecule type" value="Genomic_DNA"/>
</dbReference>
<evidence type="ECO:0000313" key="7">
    <source>
        <dbReference type="EMBL" id="HJH51016.1"/>
    </source>
</evidence>
<dbReference type="Proteomes" id="UP000813420">
    <property type="component" value="Unassembled WGS sequence"/>
</dbReference>
<dbReference type="CDD" id="cd00592">
    <property type="entry name" value="HTH_MerR-like"/>
    <property type="match status" value="1"/>
</dbReference>
<dbReference type="PANTHER" id="PTHR30204:SF69">
    <property type="entry name" value="MERR-FAMILY TRANSCRIPTIONAL REGULATOR"/>
    <property type="match status" value="1"/>
</dbReference>
<dbReference type="AlphaFoldDB" id="A0A9D3AKP7"/>
<keyword evidence="2" id="KW-0805">Transcription regulation</keyword>
<dbReference type="RefSeq" id="WP_270644702.1">
    <property type="nucleotide sequence ID" value="NZ_CAKNNN010000043.1"/>
</dbReference>
<evidence type="ECO:0000259" key="6">
    <source>
        <dbReference type="PROSITE" id="PS50937"/>
    </source>
</evidence>
<organism evidence="7 8">
    <name type="scientific">Merdimonas faecis</name>
    <dbReference type="NCBI Taxonomy" id="1653435"/>
    <lineage>
        <taxon>Bacteria</taxon>
        <taxon>Bacillati</taxon>
        <taxon>Bacillota</taxon>
        <taxon>Clostridia</taxon>
        <taxon>Lachnospirales</taxon>
        <taxon>Lachnospiraceae</taxon>
        <taxon>Merdimonas</taxon>
    </lineage>
</organism>
<sequence length="265" mass="30770">MKHYYRIGEIVELYGVGPDSLRYYEKLGILKPHRGENNYRMYHIHDLWRLNVIRDLRELGFSMAQIQEYLEHRSLDSTEELLTRELSVIEKRMRALENLKSNIEDRLDVLKEIRTQPLGVIEQKYIGRRHCYTIPSGYQIDEEMDMLIKQLVNKDPDKLYIIGNNRIGSVIPLSSARAGNYRDYSQVFIIEKSGDEVIPEGIYLTVSYDGSCARNETYIPALLSYAEEHGLTPAGPILELLLADIHQTDDVQECRTELQILCETC</sequence>
<dbReference type="SUPFAM" id="SSF55136">
    <property type="entry name" value="Probable bacterial effector-binding domain"/>
    <property type="match status" value="1"/>
</dbReference>
<keyword evidence="1" id="KW-0678">Repressor</keyword>
<gene>
    <name evidence="7" type="ORF">K8V39_12250</name>
</gene>
<dbReference type="PROSITE" id="PS50937">
    <property type="entry name" value="HTH_MERR_2"/>
    <property type="match status" value="1"/>
</dbReference>
<dbReference type="PRINTS" id="PR00040">
    <property type="entry name" value="HTHMERR"/>
</dbReference>
<proteinExistence type="predicted"/>
<feature type="domain" description="HTH merR-type" evidence="6">
    <location>
        <begin position="4"/>
        <end position="72"/>
    </location>
</feature>